<dbReference type="GO" id="GO:0015628">
    <property type="term" value="P:protein secretion by the type II secretion system"/>
    <property type="evidence" value="ECO:0007669"/>
    <property type="project" value="InterPro"/>
</dbReference>
<gene>
    <name evidence="7" type="ORF">COX60_01925</name>
</gene>
<protein>
    <recommendedName>
        <fullName evidence="9">Type II secretion system protein GspG C-terminal domain-containing protein</fullName>
    </recommendedName>
</protein>
<evidence type="ECO:0000313" key="7">
    <source>
        <dbReference type="EMBL" id="PJA20338.1"/>
    </source>
</evidence>
<evidence type="ECO:0000256" key="2">
    <source>
        <dbReference type="ARBA" id="ARBA00022481"/>
    </source>
</evidence>
<dbReference type="PRINTS" id="PR00813">
    <property type="entry name" value="BCTERIALGSPG"/>
</dbReference>
<comment type="subcellular location">
    <subcellularLocation>
        <location evidence="1">Membrane</location>
        <topology evidence="1">Single-pass membrane protein</topology>
    </subcellularLocation>
</comment>
<dbReference type="InterPro" id="IPR045584">
    <property type="entry name" value="Pilin-like"/>
</dbReference>
<dbReference type="PANTHER" id="PTHR30093">
    <property type="entry name" value="GENERAL SECRETION PATHWAY PROTEIN G"/>
    <property type="match status" value="1"/>
</dbReference>
<dbReference type="Pfam" id="PF07963">
    <property type="entry name" value="N_methyl"/>
    <property type="match status" value="1"/>
</dbReference>
<keyword evidence="3 6" id="KW-0812">Transmembrane</keyword>
<keyword evidence="2" id="KW-0488">Methylation</keyword>
<proteinExistence type="predicted"/>
<keyword evidence="4 6" id="KW-1133">Transmembrane helix</keyword>
<dbReference type="EMBL" id="PFQF01000030">
    <property type="protein sequence ID" value="PJA20338.1"/>
    <property type="molecule type" value="Genomic_DNA"/>
</dbReference>
<name>A0A2M7W410_9BACT</name>
<evidence type="ECO:0000256" key="4">
    <source>
        <dbReference type="ARBA" id="ARBA00022989"/>
    </source>
</evidence>
<dbReference type="AlphaFoldDB" id="A0A2M7W410"/>
<dbReference type="Proteomes" id="UP000230137">
    <property type="component" value="Unassembled WGS sequence"/>
</dbReference>
<feature type="transmembrane region" description="Helical" evidence="6">
    <location>
        <begin position="29"/>
        <end position="51"/>
    </location>
</feature>
<dbReference type="GO" id="GO:0015627">
    <property type="term" value="C:type II protein secretion system complex"/>
    <property type="evidence" value="ECO:0007669"/>
    <property type="project" value="InterPro"/>
</dbReference>
<keyword evidence="5 6" id="KW-0472">Membrane</keyword>
<dbReference type="NCBIfam" id="TIGR02532">
    <property type="entry name" value="IV_pilin_GFxxxE"/>
    <property type="match status" value="1"/>
</dbReference>
<sequence>MKLTNSFSLKADITRLKKLKTKGLRIKKAFTLIELLVVIAIIGILAGVVMVNVGSAQAKARDAKRISDMKAIQTALEMYYDDNDGSYPNPCSNSWCYQSGGNWSNLGTVLSGYLSSLPVDPSGSISPSPWSGGFTYGYYPLINCSDKYMLVYRLESISMDNSPGVTCGGNTFNYGHANSTLTGYRNTPMTMTVGP</sequence>
<evidence type="ECO:0000256" key="5">
    <source>
        <dbReference type="ARBA" id="ARBA00023136"/>
    </source>
</evidence>
<dbReference type="InterPro" id="IPR012902">
    <property type="entry name" value="N_methyl_site"/>
</dbReference>
<evidence type="ECO:0000313" key="8">
    <source>
        <dbReference type="Proteomes" id="UP000230137"/>
    </source>
</evidence>
<reference evidence="8" key="1">
    <citation type="submission" date="2017-09" db="EMBL/GenBank/DDBJ databases">
        <title>Depth-based differentiation of microbial function through sediment-hosted aquifers and enrichment of novel symbionts in the deep terrestrial subsurface.</title>
        <authorList>
            <person name="Probst A.J."/>
            <person name="Ladd B."/>
            <person name="Jarett J.K."/>
            <person name="Geller-Mcgrath D.E."/>
            <person name="Sieber C.M.K."/>
            <person name="Emerson J.B."/>
            <person name="Anantharaman K."/>
            <person name="Thomas B.C."/>
            <person name="Malmstrom R."/>
            <person name="Stieglmeier M."/>
            <person name="Klingl A."/>
            <person name="Woyke T."/>
            <person name="Ryan C.M."/>
            <person name="Banfield J.F."/>
        </authorList>
    </citation>
    <scope>NUCLEOTIDE SEQUENCE [LARGE SCALE GENOMIC DNA]</scope>
</reference>
<accession>A0A2M7W410</accession>
<dbReference type="SUPFAM" id="SSF54523">
    <property type="entry name" value="Pili subunits"/>
    <property type="match status" value="1"/>
</dbReference>
<dbReference type="GO" id="GO:0016020">
    <property type="term" value="C:membrane"/>
    <property type="evidence" value="ECO:0007669"/>
    <property type="project" value="UniProtKB-SubCell"/>
</dbReference>
<evidence type="ECO:0000256" key="3">
    <source>
        <dbReference type="ARBA" id="ARBA00022692"/>
    </source>
</evidence>
<evidence type="ECO:0000256" key="6">
    <source>
        <dbReference type="SAM" id="Phobius"/>
    </source>
</evidence>
<comment type="caution">
    <text evidence="7">The sequence shown here is derived from an EMBL/GenBank/DDBJ whole genome shotgun (WGS) entry which is preliminary data.</text>
</comment>
<dbReference type="InterPro" id="IPR000983">
    <property type="entry name" value="Bac_GSPG_pilin"/>
</dbReference>
<evidence type="ECO:0008006" key="9">
    <source>
        <dbReference type="Google" id="ProtNLM"/>
    </source>
</evidence>
<evidence type="ECO:0000256" key="1">
    <source>
        <dbReference type="ARBA" id="ARBA00004167"/>
    </source>
</evidence>
<organism evidence="7 8">
    <name type="scientific">Candidatus Berkelbacteria bacterium CG_4_10_14_0_2_um_filter_35_9_33_12</name>
    <dbReference type="NCBI Taxonomy" id="1974499"/>
    <lineage>
        <taxon>Bacteria</taxon>
        <taxon>Candidatus Berkelbacteria</taxon>
    </lineage>
</organism>
<dbReference type="Gene3D" id="3.30.700.10">
    <property type="entry name" value="Glycoprotein, Type 4 Pilin"/>
    <property type="match status" value="1"/>
</dbReference>
<dbReference type="PANTHER" id="PTHR30093:SF44">
    <property type="entry name" value="TYPE II SECRETION SYSTEM CORE PROTEIN G"/>
    <property type="match status" value="1"/>
</dbReference>